<evidence type="ECO:0000313" key="9">
    <source>
        <dbReference type="Proteomes" id="UP000631114"/>
    </source>
</evidence>
<evidence type="ECO:0000256" key="7">
    <source>
        <dbReference type="SAM" id="MobiDB-lite"/>
    </source>
</evidence>
<dbReference type="InterPro" id="IPR007248">
    <property type="entry name" value="Mpv17_PMP22"/>
</dbReference>
<comment type="similarity">
    <text evidence="2 6">Belongs to the peroxisomal membrane protein PXMP2/4 family.</text>
</comment>
<evidence type="ECO:0000313" key="8">
    <source>
        <dbReference type="EMBL" id="KAF9615389.1"/>
    </source>
</evidence>
<evidence type="ECO:0000256" key="2">
    <source>
        <dbReference type="ARBA" id="ARBA00006824"/>
    </source>
</evidence>
<dbReference type="GO" id="GO:0005737">
    <property type="term" value="C:cytoplasm"/>
    <property type="evidence" value="ECO:0007669"/>
    <property type="project" value="TreeGrafter"/>
</dbReference>
<feature type="transmembrane region" description="Helical" evidence="6">
    <location>
        <begin position="143"/>
        <end position="161"/>
    </location>
</feature>
<sequence length="226" mass="25546">MSGLWKWYQKCLHAHPYKTQIISSGVLWGTGDIIAQSVSHNTKKQPIQADDEVFKINWRRVATTSLFGFGFIGPIGHLWYEGLDKLIRGRLQLQPKSLKFVASKVGIDGVIFGPLYILTFFSYMGLASGKSIAAVKEDVKRDFLPALGVGVVIAPAFQIINFRFIPVTYQLTFVNGFCVLDSALLSWIEQQENAPWKKWFASLLESGDKEEKENENEGKEKQEKEE</sequence>
<dbReference type="AlphaFoldDB" id="A0A835IDZ6"/>
<reference evidence="8 9" key="1">
    <citation type="submission" date="2020-10" db="EMBL/GenBank/DDBJ databases">
        <title>The Coptis chinensis genome and diversification of protoberbering-type alkaloids.</title>
        <authorList>
            <person name="Wang B."/>
            <person name="Shu S."/>
            <person name="Song C."/>
            <person name="Liu Y."/>
        </authorList>
    </citation>
    <scope>NUCLEOTIDE SEQUENCE [LARGE SCALE GENOMIC DNA]</scope>
    <source>
        <strain evidence="8">HL-2020</strain>
        <tissue evidence="8">Leaf</tissue>
    </source>
</reference>
<proteinExistence type="inferred from homology"/>
<gene>
    <name evidence="8" type="ORF">IFM89_023040</name>
</gene>
<feature type="region of interest" description="Disordered" evidence="7">
    <location>
        <begin position="207"/>
        <end position="226"/>
    </location>
</feature>
<comment type="subcellular location">
    <subcellularLocation>
        <location evidence="1">Membrane</location>
        <topology evidence="1">Multi-pass membrane protein</topology>
    </subcellularLocation>
</comment>
<keyword evidence="3 6" id="KW-0812">Transmembrane</keyword>
<accession>A0A835IDZ6</accession>
<dbReference type="PANTHER" id="PTHR11266:SF17">
    <property type="entry name" value="PROTEIN MPV17"/>
    <property type="match status" value="1"/>
</dbReference>
<comment type="caution">
    <text evidence="8">The sequence shown here is derived from an EMBL/GenBank/DDBJ whole genome shotgun (WGS) entry which is preliminary data.</text>
</comment>
<dbReference type="OrthoDB" id="10267969at2759"/>
<organism evidence="8 9">
    <name type="scientific">Coptis chinensis</name>
    <dbReference type="NCBI Taxonomy" id="261450"/>
    <lineage>
        <taxon>Eukaryota</taxon>
        <taxon>Viridiplantae</taxon>
        <taxon>Streptophyta</taxon>
        <taxon>Embryophyta</taxon>
        <taxon>Tracheophyta</taxon>
        <taxon>Spermatophyta</taxon>
        <taxon>Magnoliopsida</taxon>
        <taxon>Ranunculales</taxon>
        <taxon>Ranunculaceae</taxon>
        <taxon>Coptidoideae</taxon>
        <taxon>Coptis</taxon>
    </lineage>
</organism>
<name>A0A835IDZ6_9MAGN</name>
<keyword evidence="4 6" id="KW-1133">Transmembrane helix</keyword>
<evidence type="ECO:0000256" key="4">
    <source>
        <dbReference type="ARBA" id="ARBA00022989"/>
    </source>
</evidence>
<dbReference type="Proteomes" id="UP000631114">
    <property type="component" value="Unassembled WGS sequence"/>
</dbReference>
<feature type="transmembrane region" description="Helical" evidence="6">
    <location>
        <begin position="61"/>
        <end position="80"/>
    </location>
</feature>
<dbReference type="EMBL" id="JADFTS010000003">
    <property type="protein sequence ID" value="KAF9615389.1"/>
    <property type="molecule type" value="Genomic_DNA"/>
</dbReference>
<evidence type="ECO:0000256" key="6">
    <source>
        <dbReference type="RuleBase" id="RU363053"/>
    </source>
</evidence>
<keyword evidence="9" id="KW-1185">Reference proteome</keyword>
<evidence type="ECO:0000256" key="5">
    <source>
        <dbReference type="ARBA" id="ARBA00023136"/>
    </source>
</evidence>
<dbReference type="GO" id="GO:0016020">
    <property type="term" value="C:membrane"/>
    <property type="evidence" value="ECO:0007669"/>
    <property type="project" value="UniProtKB-SubCell"/>
</dbReference>
<evidence type="ECO:0000256" key="3">
    <source>
        <dbReference type="ARBA" id="ARBA00022692"/>
    </source>
</evidence>
<keyword evidence="5 6" id="KW-0472">Membrane</keyword>
<dbReference type="Pfam" id="PF04117">
    <property type="entry name" value="Mpv17_PMP22"/>
    <property type="match status" value="1"/>
</dbReference>
<feature type="transmembrane region" description="Helical" evidence="6">
    <location>
        <begin position="100"/>
        <end position="123"/>
    </location>
</feature>
<protein>
    <submittedName>
        <fullName evidence="8">Uncharacterized protein</fullName>
    </submittedName>
</protein>
<dbReference type="PANTHER" id="PTHR11266">
    <property type="entry name" value="PEROXISOMAL MEMBRANE PROTEIN 2, PXMP2 MPV17"/>
    <property type="match status" value="1"/>
</dbReference>
<evidence type="ECO:0000256" key="1">
    <source>
        <dbReference type="ARBA" id="ARBA00004141"/>
    </source>
</evidence>